<organism evidence="2">
    <name type="scientific">mine drainage metagenome</name>
    <dbReference type="NCBI Taxonomy" id="410659"/>
    <lineage>
        <taxon>unclassified sequences</taxon>
        <taxon>metagenomes</taxon>
        <taxon>ecological metagenomes</taxon>
    </lineage>
</organism>
<feature type="transmembrane region" description="Helical" evidence="1">
    <location>
        <begin position="150"/>
        <end position="171"/>
    </location>
</feature>
<name>E6PRT8_9ZZZZ</name>
<feature type="transmembrane region" description="Helical" evidence="1">
    <location>
        <begin position="300"/>
        <end position="322"/>
    </location>
</feature>
<keyword evidence="1" id="KW-0472">Membrane</keyword>
<feature type="transmembrane region" description="Helical" evidence="1">
    <location>
        <begin position="209"/>
        <end position="230"/>
    </location>
</feature>
<feature type="transmembrane region" description="Helical" evidence="1">
    <location>
        <begin position="119"/>
        <end position="138"/>
    </location>
</feature>
<protein>
    <submittedName>
        <fullName evidence="2">NnrS family protein</fullName>
    </submittedName>
</protein>
<gene>
    <name evidence="2" type="ORF">CARN2_3118</name>
</gene>
<dbReference type="InterPro" id="IPR010266">
    <property type="entry name" value="NnrS"/>
</dbReference>
<keyword evidence="1" id="KW-1133">Transmembrane helix</keyword>
<feature type="transmembrane region" description="Helical" evidence="1">
    <location>
        <begin position="236"/>
        <end position="256"/>
    </location>
</feature>
<feature type="transmembrane region" description="Helical" evidence="1">
    <location>
        <begin position="27"/>
        <end position="51"/>
    </location>
</feature>
<comment type="caution">
    <text evidence="2">The sequence shown here is derived from an EMBL/GenBank/DDBJ whole genome shotgun (WGS) entry which is preliminary data.</text>
</comment>
<feature type="transmembrane region" description="Helical" evidence="1">
    <location>
        <begin position="268"/>
        <end position="288"/>
    </location>
</feature>
<reference evidence="2" key="1">
    <citation type="submission" date="2009-10" db="EMBL/GenBank/DDBJ databases">
        <title>Diversity of trophic interactions inside an arsenic-rich microbial ecosystem.</title>
        <authorList>
            <person name="Bertin P.N."/>
            <person name="Heinrich-Salmeron A."/>
            <person name="Pelletier E."/>
            <person name="Goulhen-Chollet F."/>
            <person name="Arsene-Ploetze F."/>
            <person name="Gallien S."/>
            <person name="Calteau A."/>
            <person name="Vallenet D."/>
            <person name="Casiot C."/>
            <person name="Chane-Woon-Ming B."/>
            <person name="Giloteaux L."/>
            <person name="Barakat M."/>
            <person name="Bonnefoy V."/>
            <person name="Bruneel O."/>
            <person name="Chandler M."/>
            <person name="Cleiss J."/>
            <person name="Duran R."/>
            <person name="Elbaz-Poulichet F."/>
            <person name="Fonknechten N."/>
            <person name="Lauga B."/>
            <person name="Mornico D."/>
            <person name="Ortet P."/>
            <person name="Schaeffer C."/>
            <person name="Siguier P."/>
            <person name="Alexander Thil Smith A."/>
            <person name="Van Dorsselaer A."/>
            <person name="Weissenbach J."/>
            <person name="Medigue C."/>
            <person name="Le Paslier D."/>
        </authorList>
    </citation>
    <scope>NUCLEOTIDE SEQUENCE</scope>
</reference>
<feature type="transmembrane region" description="Helical" evidence="1">
    <location>
        <begin position="362"/>
        <end position="382"/>
    </location>
</feature>
<dbReference type="Pfam" id="PF05940">
    <property type="entry name" value="NnrS"/>
    <property type="match status" value="1"/>
</dbReference>
<feature type="transmembrane region" description="Helical" evidence="1">
    <location>
        <begin position="334"/>
        <end position="356"/>
    </location>
</feature>
<evidence type="ECO:0000256" key="1">
    <source>
        <dbReference type="SAM" id="Phobius"/>
    </source>
</evidence>
<proteinExistence type="predicted"/>
<sequence length="407" mass="43314">MSVDLLRVQEPDPPSFAASFELGFRPLYALGMAWAGVVVMVWVFAPGVAQAPLAGVLWHAHEMLWGFVATIAVGFLLTAVPNWTGRPTLRGWPLAALCLAWLLARAGLLAGGAWFKPAAVLDVVFFAAAAMACALPILKTRNRRNLGVPLLLLGLGATDAAFLWAAQGAAFPELWRAMHAGLLLMAVVAALIGRRVIPFFATRAVPGLQLNAAAGSGVVNLALLVLAVGLQMLGRWPVAEGLALLGSAGIMLSHLLRWKPRRVLHQPLLWILYLGYAGLAAGLAARGAQALGASVPDSLWVHLLAVCGFAVLIIGMVTRTSLGHLGRALRLDRWSLLSYGLLLAAAVLRLLAFVPWPAQVAALQASAVLWALACWVFVLRYLPWLVRPRADRPLAGGIRHKPGPARG</sequence>
<accession>E6PRT8</accession>
<dbReference type="AlphaFoldDB" id="E6PRT8"/>
<evidence type="ECO:0000313" key="2">
    <source>
        <dbReference type="EMBL" id="CBH97644.1"/>
    </source>
</evidence>
<dbReference type="EMBL" id="CABM01000045">
    <property type="protein sequence ID" value="CBH97644.1"/>
    <property type="molecule type" value="Genomic_DNA"/>
</dbReference>
<feature type="transmembrane region" description="Helical" evidence="1">
    <location>
        <begin position="92"/>
        <end position="113"/>
    </location>
</feature>
<feature type="transmembrane region" description="Helical" evidence="1">
    <location>
        <begin position="63"/>
        <end position="80"/>
    </location>
</feature>
<keyword evidence="1" id="KW-0812">Transmembrane</keyword>
<feature type="transmembrane region" description="Helical" evidence="1">
    <location>
        <begin position="177"/>
        <end position="197"/>
    </location>
</feature>